<protein>
    <recommendedName>
        <fullName evidence="1">DUF559 domain-containing protein</fullName>
    </recommendedName>
</protein>
<dbReference type="STRING" id="574651.SAMN04487968_109155"/>
<dbReference type="Proteomes" id="UP000198832">
    <property type="component" value="Unassembled WGS sequence"/>
</dbReference>
<accession>A0A1I1L584</accession>
<dbReference type="Gene3D" id="3.40.960.10">
    <property type="entry name" value="VSR Endonuclease"/>
    <property type="match status" value="1"/>
</dbReference>
<keyword evidence="3" id="KW-1185">Reference proteome</keyword>
<evidence type="ECO:0000313" key="3">
    <source>
        <dbReference type="Proteomes" id="UP000198832"/>
    </source>
</evidence>
<sequence>MTATDLPSRPLRRAELHALGLTTYTISEMLTNRLVREPFRGVYVDAALPDTTQLRVECLATVVDEHHVVRDRTAAAIHGIDVLTMAEHEVPTVVESSARNGRTRTRRPGVKGGRRTLLDRDVMRVGTVWVTTPLRTALDLGCNLRRRDAYAALNEFARLHGITAEQLLGELPRLRGRRGVRQLRELILLINPLIESPRESWVYLELIDAGIPAPQAQVWVEKNGVKAYRLDFAYPHHRICIEYDGFDDHLADPAQKERDDKRRGWLRDQGWTVVVVRSGDFTGNRLERWLDEVREALANSYSNRRW</sequence>
<name>A0A1I1L584_9ACTN</name>
<gene>
    <name evidence="2" type="ORF">SAMN04487968_109155</name>
</gene>
<dbReference type="InterPro" id="IPR011335">
    <property type="entry name" value="Restrct_endonuc-II-like"/>
</dbReference>
<evidence type="ECO:0000313" key="2">
    <source>
        <dbReference type="EMBL" id="SFC68171.1"/>
    </source>
</evidence>
<proteinExistence type="predicted"/>
<dbReference type="OrthoDB" id="5517693at2"/>
<feature type="domain" description="DUF559" evidence="1">
    <location>
        <begin position="225"/>
        <end position="282"/>
    </location>
</feature>
<organism evidence="2 3">
    <name type="scientific">Nocardioides terrae</name>
    <dbReference type="NCBI Taxonomy" id="574651"/>
    <lineage>
        <taxon>Bacteria</taxon>
        <taxon>Bacillati</taxon>
        <taxon>Actinomycetota</taxon>
        <taxon>Actinomycetes</taxon>
        <taxon>Propionibacteriales</taxon>
        <taxon>Nocardioidaceae</taxon>
        <taxon>Nocardioides</taxon>
    </lineage>
</organism>
<dbReference type="InterPro" id="IPR007569">
    <property type="entry name" value="DUF559"/>
</dbReference>
<dbReference type="EMBL" id="FOLB01000009">
    <property type="protein sequence ID" value="SFC68171.1"/>
    <property type="molecule type" value="Genomic_DNA"/>
</dbReference>
<dbReference type="SUPFAM" id="SSF52980">
    <property type="entry name" value="Restriction endonuclease-like"/>
    <property type="match status" value="1"/>
</dbReference>
<dbReference type="AlphaFoldDB" id="A0A1I1L584"/>
<evidence type="ECO:0000259" key="1">
    <source>
        <dbReference type="Pfam" id="PF04480"/>
    </source>
</evidence>
<dbReference type="Pfam" id="PF04480">
    <property type="entry name" value="DUF559"/>
    <property type="match status" value="1"/>
</dbReference>
<reference evidence="2 3" key="1">
    <citation type="submission" date="2016-10" db="EMBL/GenBank/DDBJ databases">
        <authorList>
            <person name="de Groot N.N."/>
        </authorList>
    </citation>
    <scope>NUCLEOTIDE SEQUENCE [LARGE SCALE GENOMIC DNA]</scope>
    <source>
        <strain evidence="2 3">CGMCC 1.7056</strain>
    </source>
</reference>